<dbReference type="GO" id="GO:0051603">
    <property type="term" value="P:proteolysis involved in protein catabolic process"/>
    <property type="evidence" value="ECO:0007669"/>
    <property type="project" value="InterPro"/>
</dbReference>
<evidence type="ECO:0000313" key="10">
    <source>
        <dbReference type="Ensembl" id="ENSCPBP00000037661.1"/>
    </source>
</evidence>
<dbReference type="OMA" id="LDPMYRF"/>
<dbReference type="GO" id="GO:0005737">
    <property type="term" value="C:cytoplasm"/>
    <property type="evidence" value="ECO:0007669"/>
    <property type="project" value="UniProtKB-SubCell"/>
</dbReference>
<dbReference type="Pfam" id="PF00227">
    <property type="entry name" value="Proteasome"/>
    <property type="match status" value="1"/>
</dbReference>
<dbReference type="InterPro" id="IPR000243">
    <property type="entry name" value="Pept_T1A_subB"/>
</dbReference>
<dbReference type="GO" id="GO:0005634">
    <property type="term" value="C:nucleus"/>
    <property type="evidence" value="ECO:0007669"/>
    <property type="project" value="UniProtKB-SubCell"/>
</dbReference>
<organism evidence="10 11">
    <name type="scientific">Chrysemys picta bellii</name>
    <name type="common">Western painted turtle</name>
    <name type="synonym">Emys bellii</name>
    <dbReference type="NCBI Taxonomy" id="8478"/>
    <lineage>
        <taxon>Eukaryota</taxon>
        <taxon>Metazoa</taxon>
        <taxon>Chordata</taxon>
        <taxon>Craniata</taxon>
        <taxon>Vertebrata</taxon>
        <taxon>Euteleostomi</taxon>
        <taxon>Archelosauria</taxon>
        <taxon>Testudinata</taxon>
        <taxon>Testudines</taxon>
        <taxon>Cryptodira</taxon>
        <taxon>Durocryptodira</taxon>
        <taxon>Testudinoidea</taxon>
        <taxon>Emydidae</taxon>
        <taxon>Chrysemys</taxon>
    </lineage>
</organism>
<comment type="similarity">
    <text evidence="8">Belongs to the peptidase T1B family.</text>
</comment>
<comment type="subunit">
    <text evidence="8">Component of the proteasome complex.</text>
</comment>
<evidence type="ECO:0000256" key="2">
    <source>
        <dbReference type="ARBA" id="ARBA00022490"/>
    </source>
</evidence>
<evidence type="ECO:0000256" key="1">
    <source>
        <dbReference type="ARBA" id="ARBA00001198"/>
    </source>
</evidence>
<comment type="function">
    <text evidence="8">Component of the proteasome, a multicatalytic proteinase complex which is characterized by its ability to cleave peptides with Arg, Phe, Tyr, Leu, and Glu adjacent to the leaving group at neutral or slightly basic pH. The proteasome has an ATP-dependent proteolytic activity.</text>
</comment>
<reference evidence="10" key="1">
    <citation type="submission" date="2025-08" db="UniProtKB">
        <authorList>
            <consortium name="Ensembl"/>
        </authorList>
    </citation>
    <scope>IDENTIFICATION</scope>
</reference>
<dbReference type="InterPro" id="IPR001353">
    <property type="entry name" value="Proteasome_sua/b"/>
</dbReference>
<keyword evidence="8" id="KW-0539">Nucleus</keyword>
<evidence type="ECO:0000256" key="4">
    <source>
        <dbReference type="ARBA" id="ARBA00022698"/>
    </source>
</evidence>
<evidence type="ECO:0000256" key="9">
    <source>
        <dbReference type="SAM" id="MobiDB-lite"/>
    </source>
</evidence>
<accession>A0A8C3IQL6</accession>
<dbReference type="Ensembl" id="ENSCPBT00000044162.1">
    <property type="protein sequence ID" value="ENSCPBP00000037661.1"/>
    <property type="gene ID" value="ENSCPBG00000026084.1"/>
</dbReference>
<feature type="compositionally biased region" description="Pro residues" evidence="9">
    <location>
        <begin position="56"/>
        <end position="65"/>
    </location>
</feature>
<dbReference type="GO" id="GO:0043374">
    <property type="term" value="P:CD8-positive, alpha-beta T cell differentiation"/>
    <property type="evidence" value="ECO:0007669"/>
    <property type="project" value="Ensembl"/>
</dbReference>
<name>A0A8C3IQL6_CHRPI</name>
<evidence type="ECO:0000256" key="6">
    <source>
        <dbReference type="ARBA" id="ARBA00022942"/>
    </source>
</evidence>
<reference evidence="10" key="2">
    <citation type="submission" date="2025-09" db="UniProtKB">
        <authorList>
            <consortium name="Ensembl"/>
        </authorList>
    </citation>
    <scope>IDENTIFICATION</scope>
</reference>
<dbReference type="SUPFAM" id="SSF56235">
    <property type="entry name" value="N-terminal nucleophile aminohydrolases (Ntn hydrolases)"/>
    <property type="match status" value="1"/>
</dbReference>
<dbReference type="PROSITE" id="PS51476">
    <property type="entry name" value="PROTEASOME_BETA_2"/>
    <property type="match status" value="1"/>
</dbReference>
<keyword evidence="5" id="KW-0378">Hydrolase</keyword>
<comment type="subcellular location">
    <subcellularLocation>
        <location evidence="8">Cytoplasm</location>
    </subcellularLocation>
    <subcellularLocation>
        <location evidence="8">Nucleus</location>
    </subcellularLocation>
</comment>
<dbReference type="GO" id="GO:0033077">
    <property type="term" value="P:T cell differentiation in thymus"/>
    <property type="evidence" value="ECO:0007669"/>
    <property type="project" value="Ensembl"/>
</dbReference>
<dbReference type="InterPro" id="IPR029055">
    <property type="entry name" value="Ntn_hydrolases_N"/>
</dbReference>
<dbReference type="AlphaFoldDB" id="A0A8C3IQL6"/>
<feature type="active site" description="Nucleophile" evidence="7">
    <location>
        <position position="81"/>
    </location>
</feature>
<keyword evidence="2 8" id="KW-0963">Cytoplasm</keyword>
<feature type="region of interest" description="Disordered" evidence="9">
    <location>
        <begin position="1"/>
        <end position="65"/>
    </location>
</feature>
<keyword evidence="6 8" id="KW-0647">Proteasome</keyword>
<dbReference type="PANTHER" id="PTHR32194:SF15">
    <property type="entry name" value="PROTEASOME SUBUNIT BETA"/>
    <property type="match status" value="1"/>
</dbReference>
<dbReference type="InterPro" id="IPR016050">
    <property type="entry name" value="Proteasome_bsu_CS"/>
</dbReference>
<dbReference type="Gene3D" id="3.60.20.10">
    <property type="entry name" value="Glutamine Phosphoribosylpyrophosphate, subunit 1, domain 1"/>
    <property type="match status" value="1"/>
</dbReference>
<evidence type="ECO:0000313" key="11">
    <source>
        <dbReference type="Proteomes" id="UP000694380"/>
    </source>
</evidence>
<dbReference type="GO" id="GO:0004298">
    <property type="term" value="F:threonine-type endopeptidase activity"/>
    <property type="evidence" value="ECO:0007669"/>
    <property type="project" value="UniProtKB-KW"/>
</dbReference>
<evidence type="ECO:0000256" key="3">
    <source>
        <dbReference type="ARBA" id="ARBA00022670"/>
    </source>
</evidence>
<dbReference type="PROSITE" id="PS00854">
    <property type="entry name" value="PROTEASOME_BETA_1"/>
    <property type="match status" value="1"/>
</dbReference>
<evidence type="ECO:0000256" key="8">
    <source>
        <dbReference type="RuleBase" id="RU004203"/>
    </source>
</evidence>
<keyword evidence="4" id="KW-0888">Threonine protease</keyword>
<dbReference type="Proteomes" id="UP000694380">
    <property type="component" value="Unplaced"/>
</dbReference>
<protein>
    <recommendedName>
        <fullName evidence="8">Proteasome subunit beta</fullName>
    </recommendedName>
</protein>
<keyword evidence="11" id="KW-1185">Reference proteome</keyword>
<evidence type="ECO:0000256" key="5">
    <source>
        <dbReference type="ARBA" id="ARBA00022801"/>
    </source>
</evidence>
<dbReference type="GeneTree" id="ENSGT00940000162200"/>
<keyword evidence="3" id="KW-0645">Protease</keyword>
<feature type="compositionally biased region" description="Low complexity" evidence="9">
    <location>
        <begin position="20"/>
        <end position="32"/>
    </location>
</feature>
<comment type="catalytic activity">
    <reaction evidence="1">
        <text>Cleavage of peptide bonds with very broad specificity.</text>
        <dbReference type="EC" id="3.4.25.1"/>
    </reaction>
</comment>
<dbReference type="InterPro" id="IPR023333">
    <property type="entry name" value="Proteasome_suB-type"/>
</dbReference>
<evidence type="ECO:0000256" key="7">
    <source>
        <dbReference type="PIRSR" id="PIRSR600243-1"/>
    </source>
</evidence>
<dbReference type="GO" id="GO:0005839">
    <property type="term" value="C:proteasome core complex"/>
    <property type="evidence" value="ECO:0007669"/>
    <property type="project" value="Ensembl"/>
</dbReference>
<gene>
    <name evidence="10" type="primary">PSMB11</name>
</gene>
<proteinExistence type="inferred from homology"/>
<dbReference type="PANTHER" id="PTHR32194">
    <property type="entry name" value="METALLOPROTEASE TLDD"/>
    <property type="match status" value="1"/>
</dbReference>
<sequence>APPLGVGGSPSLVPPPDLAPPLWGSPSLSGPAHLEGQRGGPVQQLDPDLLHRRPRSPPPPWPLPPPCLAPAGTPCPLPHGTTTLAFRLAQGVVAAADTRSSCGTYVACPASRKVLPVHARLLATTSGTSADCATWLRALRCQLALRRQEDGREPGVAEAAALLAGGLRAQRGRGLCVAVALCGWDRTGPGLWYVYSDGTRLPLDVVAVGSGSPYAYGLLDGAYRPDMPPAAAYALARRAVAHATRRDAYSGGCVDVFHVRQSGWVWVSHSDVGDLYQYKPAWTSTNGRSIIPLHGPGSTSIKQFKPV</sequence>
<dbReference type="PRINTS" id="PR00141">
    <property type="entry name" value="PROTEASOME"/>
</dbReference>